<protein>
    <submittedName>
        <fullName evidence="2">Uncharacterized protein</fullName>
    </submittedName>
</protein>
<comment type="caution">
    <text evidence="2">The sequence shown here is derived from an EMBL/GenBank/DDBJ whole genome shotgun (WGS) entry which is preliminary data.</text>
</comment>
<dbReference type="OrthoDB" id="7275411at2"/>
<keyword evidence="1" id="KW-0812">Transmembrane</keyword>
<feature type="transmembrane region" description="Helical" evidence="1">
    <location>
        <begin position="215"/>
        <end position="233"/>
    </location>
</feature>
<feature type="transmembrane region" description="Helical" evidence="1">
    <location>
        <begin position="239"/>
        <end position="260"/>
    </location>
</feature>
<feature type="transmembrane region" description="Helical" evidence="1">
    <location>
        <begin position="6"/>
        <end position="25"/>
    </location>
</feature>
<feature type="transmembrane region" description="Helical" evidence="1">
    <location>
        <begin position="119"/>
        <end position="136"/>
    </location>
</feature>
<sequence>MEDLGPILFGVAWKASVTAVVLLLVSKVGERLGPFMASIVMAFPMNAGPGYFFLAMTEEPQFMAAGALPSLAGTGAVFMFIPAYVHVASRWGGFVLPMLAGIASWSVGAWVIAQIDLTMPWAFVLTAGGAAIAVIFSRKFDFHSVPKFTRVPFRFMVLRAIVGGTIVALAATLANIVGPYIAGMAFAFPTTICATMWMMTRLFGATFAAATIQSARLTMINYITFCAVLYISAQHLTSMQAWTIAIIAPMFTSAGLALFGHRAKVRAAAKHRSDLAA</sequence>
<feature type="transmembrane region" description="Helical" evidence="1">
    <location>
        <begin position="32"/>
        <end position="56"/>
    </location>
</feature>
<accession>A0A3S2VND4</accession>
<feature type="transmembrane region" description="Helical" evidence="1">
    <location>
        <begin position="180"/>
        <end position="203"/>
    </location>
</feature>
<evidence type="ECO:0000313" key="3">
    <source>
        <dbReference type="Proteomes" id="UP000287447"/>
    </source>
</evidence>
<organism evidence="2 3">
    <name type="scientific">Hwanghaeella grinnelliae</name>
    <dbReference type="NCBI Taxonomy" id="2500179"/>
    <lineage>
        <taxon>Bacteria</taxon>
        <taxon>Pseudomonadati</taxon>
        <taxon>Pseudomonadota</taxon>
        <taxon>Alphaproteobacteria</taxon>
        <taxon>Rhodospirillales</taxon>
        <taxon>Rhodospirillaceae</taxon>
        <taxon>Hwanghaeella</taxon>
    </lineage>
</organism>
<evidence type="ECO:0000256" key="1">
    <source>
        <dbReference type="SAM" id="Phobius"/>
    </source>
</evidence>
<name>A0A3S2VND4_9PROT</name>
<gene>
    <name evidence="2" type="ORF">EOI86_19440</name>
</gene>
<keyword evidence="1" id="KW-0472">Membrane</keyword>
<dbReference type="AlphaFoldDB" id="A0A3S2VND4"/>
<feature type="transmembrane region" description="Helical" evidence="1">
    <location>
        <begin position="62"/>
        <end position="81"/>
    </location>
</feature>
<proteinExistence type="predicted"/>
<keyword evidence="1" id="KW-1133">Transmembrane helix</keyword>
<feature type="transmembrane region" description="Helical" evidence="1">
    <location>
        <begin position="156"/>
        <end position="174"/>
    </location>
</feature>
<dbReference type="EMBL" id="SADE01000003">
    <property type="protein sequence ID" value="RVU35010.1"/>
    <property type="molecule type" value="Genomic_DNA"/>
</dbReference>
<dbReference type="RefSeq" id="WP_127767331.1">
    <property type="nucleotide sequence ID" value="NZ_SADE01000003.1"/>
</dbReference>
<feature type="transmembrane region" description="Helical" evidence="1">
    <location>
        <begin position="93"/>
        <end position="113"/>
    </location>
</feature>
<keyword evidence="3" id="KW-1185">Reference proteome</keyword>
<dbReference type="Proteomes" id="UP000287447">
    <property type="component" value="Unassembled WGS sequence"/>
</dbReference>
<reference evidence="3" key="1">
    <citation type="submission" date="2019-01" db="EMBL/GenBank/DDBJ databases">
        <title>Gri0909 isolated from a small marine red alga.</title>
        <authorList>
            <person name="Kim J."/>
            <person name="Jeong S.E."/>
            <person name="Jeon C.O."/>
        </authorList>
    </citation>
    <scope>NUCLEOTIDE SEQUENCE [LARGE SCALE GENOMIC DNA]</scope>
    <source>
        <strain evidence="3">Gri0909</strain>
    </source>
</reference>
<evidence type="ECO:0000313" key="2">
    <source>
        <dbReference type="EMBL" id="RVU35010.1"/>
    </source>
</evidence>